<protein>
    <submittedName>
        <fullName evidence="9">MFS transporter</fullName>
    </submittedName>
</protein>
<feature type="transmembrane region" description="Helical" evidence="7">
    <location>
        <begin position="227"/>
        <end position="245"/>
    </location>
</feature>
<feature type="transmembrane region" description="Helical" evidence="7">
    <location>
        <begin position="81"/>
        <end position="106"/>
    </location>
</feature>
<evidence type="ECO:0000259" key="8">
    <source>
        <dbReference type="PROSITE" id="PS50850"/>
    </source>
</evidence>
<feature type="transmembrane region" description="Helical" evidence="7">
    <location>
        <begin position="402"/>
        <end position="420"/>
    </location>
</feature>
<feature type="transmembrane region" description="Helical" evidence="7">
    <location>
        <begin position="51"/>
        <end position="69"/>
    </location>
</feature>
<dbReference type="RefSeq" id="WP_252822007.1">
    <property type="nucleotide sequence ID" value="NZ_JAMXQS010000009.1"/>
</dbReference>
<keyword evidence="10" id="KW-1185">Reference proteome</keyword>
<evidence type="ECO:0000256" key="5">
    <source>
        <dbReference type="ARBA" id="ARBA00022989"/>
    </source>
</evidence>
<evidence type="ECO:0000256" key="1">
    <source>
        <dbReference type="ARBA" id="ARBA00004651"/>
    </source>
</evidence>
<accession>A0ABT1CAV5</accession>
<feature type="transmembrane region" description="Helical" evidence="7">
    <location>
        <begin position="143"/>
        <end position="165"/>
    </location>
</feature>
<evidence type="ECO:0000256" key="4">
    <source>
        <dbReference type="ARBA" id="ARBA00022692"/>
    </source>
</evidence>
<dbReference type="InterPro" id="IPR020846">
    <property type="entry name" value="MFS_dom"/>
</dbReference>
<dbReference type="SUPFAM" id="SSF103473">
    <property type="entry name" value="MFS general substrate transporter"/>
    <property type="match status" value="1"/>
</dbReference>
<keyword evidence="2" id="KW-0813">Transport</keyword>
<feature type="transmembrane region" description="Helical" evidence="7">
    <location>
        <begin position="332"/>
        <end position="353"/>
    </location>
</feature>
<dbReference type="Proteomes" id="UP001205906">
    <property type="component" value="Unassembled WGS sequence"/>
</dbReference>
<feature type="transmembrane region" description="Helical" evidence="7">
    <location>
        <begin position="201"/>
        <end position="221"/>
    </location>
</feature>
<evidence type="ECO:0000313" key="10">
    <source>
        <dbReference type="Proteomes" id="UP001205906"/>
    </source>
</evidence>
<organism evidence="9 10">
    <name type="scientific">Mesorhizobium liriopis</name>
    <dbReference type="NCBI Taxonomy" id="2953882"/>
    <lineage>
        <taxon>Bacteria</taxon>
        <taxon>Pseudomonadati</taxon>
        <taxon>Pseudomonadota</taxon>
        <taxon>Alphaproteobacteria</taxon>
        <taxon>Hyphomicrobiales</taxon>
        <taxon>Phyllobacteriaceae</taxon>
        <taxon>Mesorhizobium</taxon>
    </lineage>
</organism>
<dbReference type="PANTHER" id="PTHR42718">
    <property type="entry name" value="MAJOR FACILITATOR SUPERFAMILY MULTIDRUG TRANSPORTER MFSC"/>
    <property type="match status" value="1"/>
</dbReference>
<feature type="transmembrane region" description="Helical" evidence="7">
    <location>
        <begin position="426"/>
        <end position="444"/>
    </location>
</feature>
<reference evidence="9 10" key="1">
    <citation type="submission" date="2022-06" db="EMBL/GenBank/DDBJ databases">
        <title>Mesorhizobium sp. strain RP14 Genome sequencing and assembly.</title>
        <authorList>
            <person name="Kim I."/>
        </authorList>
    </citation>
    <scope>NUCLEOTIDE SEQUENCE [LARGE SCALE GENOMIC DNA]</scope>
    <source>
        <strain evidence="10">RP14(2022)</strain>
    </source>
</reference>
<dbReference type="PROSITE" id="PS50850">
    <property type="entry name" value="MFS"/>
    <property type="match status" value="1"/>
</dbReference>
<evidence type="ECO:0000256" key="3">
    <source>
        <dbReference type="ARBA" id="ARBA00022475"/>
    </source>
</evidence>
<dbReference type="PRINTS" id="PR01036">
    <property type="entry name" value="TCRTETB"/>
</dbReference>
<feature type="transmembrane region" description="Helical" evidence="7">
    <location>
        <begin position="265"/>
        <end position="291"/>
    </location>
</feature>
<dbReference type="InterPro" id="IPR036259">
    <property type="entry name" value="MFS_trans_sf"/>
</dbReference>
<evidence type="ECO:0000256" key="2">
    <source>
        <dbReference type="ARBA" id="ARBA00022448"/>
    </source>
</evidence>
<evidence type="ECO:0000256" key="7">
    <source>
        <dbReference type="SAM" id="Phobius"/>
    </source>
</evidence>
<keyword evidence="4 7" id="KW-0812">Transmembrane</keyword>
<dbReference type="Gene3D" id="1.20.1720.10">
    <property type="entry name" value="Multidrug resistance protein D"/>
    <property type="match status" value="1"/>
</dbReference>
<proteinExistence type="predicted"/>
<feature type="transmembrane region" description="Helical" evidence="7">
    <location>
        <begin position="303"/>
        <end position="320"/>
    </location>
</feature>
<name>A0ABT1CAV5_9HYPH</name>
<evidence type="ECO:0000256" key="6">
    <source>
        <dbReference type="ARBA" id="ARBA00023136"/>
    </source>
</evidence>
<keyword evidence="3" id="KW-1003">Cell membrane</keyword>
<feature type="domain" description="Major facilitator superfamily (MFS) profile" evidence="8">
    <location>
        <begin position="15"/>
        <end position="450"/>
    </location>
</feature>
<keyword evidence="5 7" id="KW-1133">Transmembrane helix</keyword>
<feature type="transmembrane region" description="Helical" evidence="7">
    <location>
        <begin position="171"/>
        <end position="189"/>
    </location>
</feature>
<comment type="subcellular location">
    <subcellularLocation>
        <location evidence="1">Cell membrane</location>
        <topology evidence="1">Multi-pass membrane protein</topology>
    </subcellularLocation>
</comment>
<dbReference type="InterPro" id="IPR011701">
    <property type="entry name" value="MFS"/>
</dbReference>
<feature type="transmembrane region" description="Helical" evidence="7">
    <location>
        <begin position="12"/>
        <end position="36"/>
    </location>
</feature>
<dbReference type="EMBL" id="JAMXQS010000009">
    <property type="protein sequence ID" value="MCO6051956.1"/>
    <property type="molecule type" value="Genomic_DNA"/>
</dbReference>
<sequence>MQVQDGLPQPQRILAFSTVGLAVMMAVLDGAIANIALPPITQELQIRAVDAIWIVNAYQLVVTMSLLPLASLGEVYGYRRVYLGGLALFTFASLLCALSTSLPILIAARALQGLGAAGIMSINIALVRFIFPHNLLGRAVGNVAMVVAVSSAIGPSVAALILSLAPWQGLFLVNVPIGLLALLVGLKTLPFTPTAPRRFDWQSALLSAATFGLTISGVNALGHKEGMVLAASEIVLGLVVGTYFVSRQLRIPAPILPVDLLRKPIFALSATTSVLSFSAQGMAFVCLPFFLHDTLGKTPAETGLLMTPWPIATALAAFVTGRLADRFEPGKLSALGLFLFALGLLSLALLPSNPSTADLVWRLALTGLGFGTFQTPNNKIIITSAPRERSGGASGIQSSARLVGQTMGVALLAVIFGLIPSNQIEIALGLATCLAAAGIVPSALRRFEPTPGPRAAPRAIEDPIESGT</sequence>
<dbReference type="PANTHER" id="PTHR42718:SF46">
    <property type="entry name" value="BLR6921 PROTEIN"/>
    <property type="match status" value="1"/>
</dbReference>
<feature type="transmembrane region" description="Helical" evidence="7">
    <location>
        <begin position="112"/>
        <end position="131"/>
    </location>
</feature>
<dbReference type="CDD" id="cd17321">
    <property type="entry name" value="MFS_MMR_MDR_like"/>
    <property type="match status" value="1"/>
</dbReference>
<dbReference type="Gene3D" id="1.20.1250.20">
    <property type="entry name" value="MFS general substrate transporter like domains"/>
    <property type="match status" value="1"/>
</dbReference>
<comment type="caution">
    <text evidence="9">The sequence shown here is derived from an EMBL/GenBank/DDBJ whole genome shotgun (WGS) entry which is preliminary data.</text>
</comment>
<evidence type="ECO:0000313" key="9">
    <source>
        <dbReference type="EMBL" id="MCO6051956.1"/>
    </source>
</evidence>
<dbReference type="Pfam" id="PF07690">
    <property type="entry name" value="MFS_1"/>
    <property type="match status" value="1"/>
</dbReference>
<gene>
    <name evidence="9" type="ORF">NGM99_19390</name>
</gene>
<keyword evidence="6 7" id="KW-0472">Membrane</keyword>